<keyword evidence="5 6" id="KW-0472">Membrane</keyword>
<name>A0A3B1C8Z7_9ZZZZ</name>
<keyword evidence="3 6" id="KW-0812">Transmembrane</keyword>
<evidence type="ECO:0000256" key="1">
    <source>
        <dbReference type="ARBA" id="ARBA00004141"/>
    </source>
</evidence>
<sequence length="260" mass="28554">MIIDPGWPDLLMTVILFAIVVALSVREGLGMERTMLIGSLRTVTQLLLMGFVIKALFQVDHWYVIVGVLLFMTIYAAHAGLSRMKKPVAGLYLPMWTGVAVGTLFTTAVVTGAALKIEPWYRPDMLIPLGGMILGNAMTGGALAADRLYTELKSRQEEIETLLQLGWDYKRAAHESKKEAVRAAMIPTINSMMTVGIVHIPGVMAGQMLGGVSPFVAAKYQIIIMLMIASAVTITSVVFTTLALKRYFTPHQQLNRKIFI</sequence>
<feature type="transmembrane region" description="Helical" evidence="6">
    <location>
        <begin position="126"/>
        <end position="145"/>
    </location>
</feature>
<reference evidence="7" key="1">
    <citation type="submission" date="2018-06" db="EMBL/GenBank/DDBJ databases">
        <authorList>
            <person name="Zhirakovskaya E."/>
        </authorList>
    </citation>
    <scope>NUCLEOTIDE SEQUENCE</scope>
</reference>
<dbReference type="GO" id="GO:0005886">
    <property type="term" value="C:plasma membrane"/>
    <property type="evidence" value="ECO:0007669"/>
    <property type="project" value="TreeGrafter"/>
</dbReference>
<dbReference type="PANTHER" id="PTHR30028">
    <property type="entry name" value="UPF0014 INNER MEMBRANE PROTEIN YBBM-RELATED"/>
    <property type="match status" value="1"/>
</dbReference>
<evidence type="ECO:0000256" key="5">
    <source>
        <dbReference type="ARBA" id="ARBA00023136"/>
    </source>
</evidence>
<comment type="similarity">
    <text evidence="2">Belongs to the UPF0014 family.</text>
</comment>
<protein>
    <recommendedName>
        <fullName evidence="8">Iron export permease protein FetB</fullName>
    </recommendedName>
</protein>
<feature type="transmembrane region" description="Helical" evidence="6">
    <location>
        <begin position="6"/>
        <end position="25"/>
    </location>
</feature>
<proteinExistence type="inferred from homology"/>
<evidence type="ECO:0000256" key="6">
    <source>
        <dbReference type="SAM" id="Phobius"/>
    </source>
</evidence>
<dbReference type="AlphaFoldDB" id="A0A3B1C8Z7"/>
<dbReference type="EMBL" id="UOGE01000081">
    <property type="protein sequence ID" value="VAX23131.1"/>
    <property type="molecule type" value="Genomic_DNA"/>
</dbReference>
<feature type="transmembrane region" description="Helical" evidence="6">
    <location>
        <begin position="62"/>
        <end position="81"/>
    </location>
</feature>
<feature type="transmembrane region" description="Helical" evidence="6">
    <location>
        <begin position="37"/>
        <end position="56"/>
    </location>
</feature>
<feature type="transmembrane region" description="Helical" evidence="6">
    <location>
        <begin position="93"/>
        <end position="114"/>
    </location>
</feature>
<keyword evidence="4 6" id="KW-1133">Transmembrane helix</keyword>
<evidence type="ECO:0000256" key="2">
    <source>
        <dbReference type="ARBA" id="ARBA00005268"/>
    </source>
</evidence>
<accession>A0A3B1C8Z7</accession>
<dbReference type="Pfam" id="PF03649">
    <property type="entry name" value="UPF0014"/>
    <property type="match status" value="1"/>
</dbReference>
<dbReference type="InterPro" id="IPR005226">
    <property type="entry name" value="UPF0014_fam"/>
</dbReference>
<evidence type="ECO:0000313" key="7">
    <source>
        <dbReference type="EMBL" id="VAX23131.1"/>
    </source>
</evidence>
<organism evidence="7">
    <name type="scientific">hydrothermal vent metagenome</name>
    <dbReference type="NCBI Taxonomy" id="652676"/>
    <lineage>
        <taxon>unclassified sequences</taxon>
        <taxon>metagenomes</taxon>
        <taxon>ecological metagenomes</taxon>
    </lineage>
</organism>
<evidence type="ECO:0000256" key="4">
    <source>
        <dbReference type="ARBA" id="ARBA00022989"/>
    </source>
</evidence>
<evidence type="ECO:0008006" key="8">
    <source>
        <dbReference type="Google" id="ProtNLM"/>
    </source>
</evidence>
<dbReference type="PANTHER" id="PTHR30028:SF0">
    <property type="entry name" value="PROTEIN ALUMINUM SENSITIVE 3"/>
    <property type="match status" value="1"/>
</dbReference>
<evidence type="ECO:0000256" key="3">
    <source>
        <dbReference type="ARBA" id="ARBA00022692"/>
    </source>
</evidence>
<feature type="transmembrane region" description="Helical" evidence="6">
    <location>
        <begin position="220"/>
        <end position="244"/>
    </location>
</feature>
<comment type="subcellular location">
    <subcellularLocation>
        <location evidence="1">Membrane</location>
        <topology evidence="1">Multi-pass membrane protein</topology>
    </subcellularLocation>
</comment>
<gene>
    <name evidence="7" type="ORF">MNBD_NITROSPINAE02-912</name>
</gene>